<reference evidence="1 2" key="1">
    <citation type="journal article" date="2019" name="Sci. Rep.">
        <title>Orb-weaving spider Araneus ventricosus genome elucidates the spidroin gene catalogue.</title>
        <authorList>
            <person name="Kono N."/>
            <person name="Nakamura H."/>
            <person name="Ohtoshi R."/>
            <person name="Moran D.A.P."/>
            <person name="Shinohara A."/>
            <person name="Yoshida Y."/>
            <person name="Fujiwara M."/>
            <person name="Mori M."/>
            <person name="Tomita M."/>
            <person name="Arakawa K."/>
        </authorList>
    </citation>
    <scope>NUCLEOTIDE SEQUENCE [LARGE SCALE GENOMIC DNA]</scope>
</reference>
<accession>A0A4Y2QGA3</accession>
<sequence>MIFTLQLLQKRQESLSLLQGRNISFIWKNNGKIESQKIRKTVGKENELNYLKSKKAFLQDDITAMENSAEEVFNKAESSKIISLFIKANALQRDIEEKPSEIKELDSQIFEKEK</sequence>
<proteinExistence type="predicted"/>
<keyword evidence="2" id="KW-1185">Reference proteome</keyword>
<evidence type="ECO:0000313" key="2">
    <source>
        <dbReference type="Proteomes" id="UP000499080"/>
    </source>
</evidence>
<gene>
    <name evidence="1" type="ORF">AVEN_206877_1</name>
</gene>
<protein>
    <submittedName>
        <fullName evidence="1">Uncharacterized protein</fullName>
    </submittedName>
</protein>
<evidence type="ECO:0000313" key="1">
    <source>
        <dbReference type="EMBL" id="GBN62443.1"/>
    </source>
</evidence>
<dbReference type="Proteomes" id="UP000499080">
    <property type="component" value="Unassembled WGS sequence"/>
</dbReference>
<dbReference type="EMBL" id="BGPR01013823">
    <property type="protein sequence ID" value="GBN62443.1"/>
    <property type="molecule type" value="Genomic_DNA"/>
</dbReference>
<dbReference type="AlphaFoldDB" id="A0A4Y2QGA3"/>
<organism evidence="1 2">
    <name type="scientific">Araneus ventricosus</name>
    <name type="common">Orbweaver spider</name>
    <name type="synonym">Epeira ventricosa</name>
    <dbReference type="NCBI Taxonomy" id="182803"/>
    <lineage>
        <taxon>Eukaryota</taxon>
        <taxon>Metazoa</taxon>
        <taxon>Ecdysozoa</taxon>
        <taxon>Arthropoda</taxon>
        <taxon>Chelicerata</taxon>
        <taxon>Arachnida</taxon>
        <taxon>Araneae</taxon>
        <taxon>Araneomorphae</taxon>
        <taxon>Entelegynae</taxon>
        <taxon>Araneoidea</taxon>
        <taxon>Araneidae</taxon>
        <taxon>Araneus</taxon>
    </lineage>
</organism>
<name>A0A4Y2QGA3_ARAVE</name>
<comment type="caution">
    <text evidence="1">The sequence shown here is derived from an EMBL/GenBank/DDBJ whole genome shotgun (WGS) entry which is preliminary data.</text>
</comment>